<evidence type="ECO:0000313" key="4">
    <source>
        <dbReference type="Proteomes" id="UP001596056"/>
    </source>
</evidence>
<comment type="caution">
    <text evidence="3">The sequence shown here is derived from an EMBL/GenBank/DDBJ whole genome shotgun (WGS) entry which is preliminary data.</text>
</comment>
<dbReference type="InterPro" id="IPR004291">
    <property type="entry name" value="Transposase_IS66_central"/>
</dbReference>
<organism evidence="3 4">
    <name type="scientific">Rubellimicrobium aerolatum</name>
    <dbReference type="NCBI Taxonomy" id="490979"/>
    <lineage>
        <taxon>Bacteria</taxon>
        <taxon>Pseudomonadati</taxon>
        <taxon>Pseudomonadota</taxon>
        <taxon>Alphaproteobacteria</taxon>
        <taxon>Rhodobacterales</taxon>
        <taxon>Roseobacteraceae</taxon>
        <taxon>Rubellimicrobium</taxon>
    </lineage>
</organism>
<reference evidence="4" key="1">
    <citation type="journal article" date="2019" name="Int. J. Syst. Evol. Microbiol.">
        <title>The Global Catalogue of Microorganisms (GCM) 10K type strain sequencing project: providing services to taxonomists for standard genome sequencing and annotation.</title>
        <authorList>
            <consortium name="The Broad Institute Genomics Platform"/>
            <consortium name="The Broad Institute Genome Sequencing Center for Infectious Disease"/>
            <person name="Wu L."/>
            <person name="Ma J."/>
        </authorList>
    </citation>
    <scope>NUCLEOTIDE SEQUENCE [LARGE SCALE GENOMIC DNA]</scope>
    <source>
        <strain evidence="4">KACC 11588</strain>
    </source>
</reference>
<dbReference type="EMBL" id="JBHSNA010000016">
    <property type="protein sequence ID" value="MFC5567550.1"/>
    <property type="molecule type" value="Genomic_DNA"/>
</dbReference>
<dbReference type="InterPro" id="IPR039552">
    <property type="entry name" value="IS66_C"/>
</dbReference>
<dbReference type="PANTHER" id="PTHR33678:SF1">
    <property type="entry name" value="BLL1576 PROTEIN"/>
    <property type="match status" value="1"/>
</dbReference>
<evidence type="ECO:0000259" key="1">
    <source>
        <dbReference type="Pfam" id="PF03050"/>
    </source>
</evidence>
<dbReference type="Proteomes" id="UP001596056">
    <property type="component" value="Unassembled WGS sequence"/>
</dbReference>
<dbReference type="Pfam" id="PF03050">
    <property type="entry name" value="DDE_Tnp_IS66"/>
    <property type="match status" value="1"/>
</dbReference>
<dbReference type="InterPro" id="IPR052344">
    <property type="entry name" value="Transposase-related"/>
</dbReference>
<gene>
    <name evidence="3" type="ORF">ACFPOC_14145</name>
</gene>
<proteinExistence type="predicted"/>
<feature type="domain" description="Transposase IS66 central" evidence="1">
    <location>
        <begin position="13"/>
        <end position="56"/>
    </location>
</feature>
<name>A0ABW0SF21_9RHOB</name>
<dbReference type="Pfam" id="PF13817">
    <property type="entry name" value="DDE_Tnp_IS66_C"/>
    <property type="match status" value="1"/>
</dbReference>
<evidence type="ECO:0000259" key="2">
    <source>
        <dbReference type="Pfam" id="PF13817"/>
    </source>
</evidence>
<dbReference type="RefSeq" id="WP_342454203.1">
    <property type="nucleotide sequence ID" value="NZ_JAGGJP010000015.1"/>
</dbReference>
<sequence>MFHDRAPFAGWQRRRLNASILCGWLEIDNSPLENQIRKIALLRKNALFAGTEMGAKTWMVFASLVETCELNRADPWAYFRWLFKKSEDRTSLKSHQELMPWKCPVGRR</sequence>
<accession>A0ABW0SF21</accession>
<keyword evidence="4" id="KW-1185">Reference proteome</keyword>
<evidence type="ECO:0000313" key="3">
    <source>
        <dbReference type="EMBL" id="MFC5567550.1"/>
    </source>
</evidence>
<protein>
    <submittedName>
        <fullName evidence="3">Transposase domain-containing protein</fullName>
    </submittedName>
</protein>
<dbReference type="PANTHER" id="PTHR33678">
    <property type="entry name" value="BLL1576 PROTEIN"/>
    <property type="match status" value="1"/>
</dbReference>
<feature type="domain" description="Transposase IS66 C-terminal" evidence="2">
    <location>
        <begin position="63"/>
        <end position="101"/>
    </location>
</feature>